<reference evidence="1 2" key="1">
    <citation type="submission" date="2018-03" db="EMBL/GenBank/DDBJ databases">
        <title>Diversity of phytobeneficial traits revealed by whole-genome analysis of worldwide-isolated phenazine-producing Pseudomonas spp.</title>
        <authorList>
            <person name="Biessy A."/>
            <person name="Novinscak A."/>
            <person name="Blom J."/>
            <person name="Leger G."/>
            <person name="Thomashow L.S."/>
            <person name="Cazorla F.M."/>
            <person name="Josic D."/>
            <person name="Filion M."/>
        </authorList>
    </citation>
    <scope>NUCLEOTIDE SEQUENCE [LARGE SCALE GENOMIC DNA]</scope>
    <source>
        <strain evidence="1 2">ChPhzS24</strain>
    </source>
</reference>
<sequence>MLEPYLIHGVRGGLAPEAGRKQQKYLEQRTLDYQARLTRWAQWPSIPFNQEQDFIDGQSLRPGAPTYSPFVRHIP</sequence>
<accession>A0AAD0ZE69</accession>
<evidence type="ECO:0000313" key="1">
    <source>
        <dbReference type="EMBL" id="AZE30296.1"/>
    </source>
</evidence>
<dbReference type="EMBL" id="CP027750">
    <property type="protein sequence ID" value="AZE30296.1"/>
    <property type="molecule type" value="Genomic_DNA"/>
</dbReference>
<gene>
    <name evidence="1" type="ORF">C4K07_3511</name>
</gene>
<dbReference type="Proteomes" id="UP000280455">
    <property type="component" value="Chromosome"/>
</dbReference>
<proteinExistence type="predicted"/>
<protein>
    <submittedName>
        <fullName evidence="1">NAD(P)H dehydrogenase (Quinone)</fullName>
    </submittedName>
</protein>
<dbReference type="AlphaFoldDB" id="A0AAD0ZE69"/>
<evidence type="ECO:0000313" key="2">
    <source>
        <dbReference type="Proteomes" id="UP000280455"/>
    </source>
</evidence>
<name>A0AAD0ZE69_9PSED</name>
<organism evidence="1 2">
    <name type="scientific">Pseudomonas chlororaphis subsp. aureofaciens</name>
    <dbReference type="NCBI Taxonomy" id="587851"/>
    <lineage>
        <taxon>Bacteria</taxon>
        <taxon>Pseudomonadati</taxon>
        <taxon>Pseudomonadota</taxon>
        <taxon>Gammaproteobacteria</taxon>
        <taxon>Pseudomonadales</taxon>
        <taxon>Pseudomonadaceae</taxon>
        <taxon>Pseudomonas</taxon>
    </lineage>
</organism>